<feature type="non-terminal residue" evidence="7">
    <location>
        <position position="282"/>
    </location>
</feature>
<dbReference type="SUPFAM" id="SSF51695">
    <property type="entry name" value="PLC-like phosphodiesterases"/>
    <property type="match status" value="1"/>
</dbReference>
<dbReference type="InterPro" id="IPR000909">
    <property type="entry name" value="PLipase_C_PInositol-sp_X_dom"/>
</dbReference>
<dbReference type="EMBL" id="NCKV01011953">
    <property type="protein sequence ID" value="RWS21504.1"/>
    <property type="molecule type" value="Genomic_DNA"/>
</dbReference>
<evidence type="ECO:0000256" key="2">
    <source>
        <dbReference type="ARBA" id="ARBA00022723"/>
    </source>
</evidence>
<evidence type="ECO:0000313" key="8">
    <source>
        <dbReference type="Proteomes" id="UP000288716"/>
    </source>
</evidence>
<dbReference type="GO" id="GO:0016829">
    <property type="term" value="F:lyase activity"/>
    <property type="evidence" value="ECO:0007669"/>
    <property type="project" value="UniProtKB-KW"/>
</dbReference>
<feature type="domain" description="Phosphatidylinositol-specific phospholipase C X" evidence="6">
    <location>
        <begin position="42"/>
        <end position="138"/>
    </location>
</feature>
<evidence type="ECO:0000313" key="7">
    <source>
        <dbReference type="EMBL" id="RWS21504.1"/>
    </source>
</evidence>
<dbReference type="VEuPathDB" id="VectorBase:LDEU010536"/>
<comment type="catalytic activity">
    <reaction evidence="1">
        <text>an N-(acyl)-sphingosylphosphoethanolamine = an N-(acyl)-sphingosyl-1,3-cyclic phosphate + ethanolamine</text>
        <dbReference type="Rhea" id="RHEA:60648"/>
        <dbReference type="ChEBI" id="CHEBI:57603"/>
        <dbReference type="ChEBI" id="CHEBI:143891"/>
        <dbReference type="ChEBI" id="CHEBI:143892"/>
    </reaction>
</comment>
<protein>
    <submittedName>
        <fullName evidence="7">PI-PLC X domain-containing protein 3-like protein</fullName>
    </submittedName>
</protein>
<dbReference type="InterPro" id="IPR051057">
    <property type="entry name" value="PI-PLC_domain"/>
</dbReference>
<dbReference type="AlphaFoldDB" id="A0A443S1Y5"/>
<dbReference type="CDD" id="cd08616">
    <property type="entry name" value="PI-PLCXD1c"/>
    <property type="match status" value="1"/>
</dbReference>
<evidence type="ECO:0000256" key="3">
    <source>
        <dbReference type="ARBA" id="ARBA00022842"/>
    </source>
</evidence>
<evidence type="ECO:0000256" key="5">
    <source>
        <dbReference type="ARBA" id="ARBA00023239"/>
    </source>
</evidence>
<keyword evidence="4" id="KW-1015">Disulfide bond</keyword>
<evidence type="ECO:0000259" key="6">
    <source>
        <dbReference type="Pfam" id="PF00388"/>
    </source>
</evidence>
<evidence type="ECO:0000256" key="4">
    <source>
        <dbReference type="ARBA" id="ARBA00023157"/>
    </source>
</evidence>
<name>A0A443S1Y5_9ACAR</name>
<dbReference type="GO" id="GO:0008081">
    <property type="term" value="F:phosphoric diester hydrolase activity"/>
    <property type="evidence" value="ECO:0007669"/>
    <property type="project" value="InterPro"/>
</dbReference>
<dbReference type="Pfam" id="PF00388">
    <property type="entry name" value="PI-PLC-X"/>
    <property type="match status" value="1"/>
</dbReference>
<dbReference type="InterPro" id="IPR017946">
    <property type="entry name" value="PLC-like_Pdiesterase_TIM-brl"/>
</dbReference>
<dbReference type="GO" id="GO:0006629">
    <property type="term" value="P:lipid metabolic process"/>
    <property type="evidence" value="ECO:0007669"/>
    <property type="project" value="InterPro"/>
</dbReference>
<dbReference type="GO" id="GO:0046872">
    <property type="term" value="F:metal ion binding"/>
    <property type="evidence" value="ECO:0007669"/>
    <property type="project" value="UniProtKB-KW"/>
</dbReference>
<dbReference type="PANTHER" id="PTHR13593:SF113">
    <property type="entry name" value="SI:DKEY-266F7.9"/>
    <property type="match status" value="1"/>
</dbReference>
<dbReference type="OrthoDB" id="1046782at2759"/>
<organism evidence="7 8">
    <name type="scientific">Leptotrombidium deliense</name>
    <dbReference type="NCBI Taxonomy" id="299467"/>
    <lineage>
        <taxon>Eukaryota</taxon>
        <taxon>Metazoa</taxon>
        <taxon>Ecdysozoa</taxon>
        <taxon>Arthropoda</taxon>
        <taxon>Chelicerata</taxon>
        <taxon>Arachnida</taxon>
        <taxon>Acari</taxon>
        <taxon>Acariformes</taxon>
        <taxon>Trombidiformes</taxon>
        <taxon>Prostigmata</taxon>
        <taxon>Anystina</taxon>
        <taxon>Parasitengona</taxon>
        <taxon>Trombiculoidea</taxon>
        <taxon>Trombiculidae</taxon>
        <taxon>Leptotrombidium</taxon>
    </lineage>
</organism>
<comment type="caution">
    <text evidence="7">The sequence shown here is derived from an EMBL/GenBank/DDBJ whole genome shotgun (WGS) entry which is preliminary data.</text>
</comment>
<reference evidence="7 8" key="1">
    <citation type="journal article" date="2018" name="Gigascience">
        <title>Genomes of trombidid mites reveal novel predicted allergens and laterally-transferred genes associated with secondary metabolism.</title>
        <authorList>
            <person name="Dong X."/>
            <person name="Chaisiri K."/>
            <person name="Xia D."/>
            <person name="Armstrong S.D."/>
            <person name="Fang Y."/>
            <person name="Donnelly M.J."/>
            <person name="Kadowaki T."/>
            <person name="McGarry J.W."/>
            <person name="Darby A.C."/>
            <person name="Makepeace B.L."/>
        </authorList>
    </citation>
    <scope>NUCLEOTIDE SEQUENCE [LARGE SCALE GENOMIC DNA]</scope>
    <source>
        <strain evidence="7">UoL-UT</strain>
    </source>
</reference>
<keyword evidence="5" id="KW-0456">Lyase</keyword>
<accession>A0A443S1Y5</accession>
<sequence>SHDSGTYALSTRNGVAPDRPHLQSSVWVKLFGFIVLPIMKRWTKTQNLNITEQLINGIRYFDLRVATKERDNNLYFVHGLYANEIESICDEICSFLNTHTKEIVIIDFQHFYSVSEEQHMQLIDNLMNIFGRKVCPFDAVESVNQLTLEYMWRNSYQVLIFYRQDQMRSYNPKLWPSRKLPNPWANTIDKRYLIEFLDENVKRRDETAFYVTQGVLTPNNKCVILHCFSSLHTHLATDCNDTINCWLITQRIGPKGPNVVMCDFIEWNESRIPQTVVKLNYS</sequence>
<dbReference type="Proteomes" id="UP000288716">
    <property type="component" value="Unassembled WGS sequence"/>
</dbReference>
<feature type="non-terminal residue" evidence="7">
    <location>
        <position position="1"/>
    </location>
</feature>
<keyword evidence="2" id="KW-0479">Metal-binding</keyword>
<evidence type="ECO:0000256" key="1">
    <source>
        <dbReference type="ARBA" id="ARBA00000110"/>
    </source>
</evidence>
<gene>
    <name evidence="7" type="ORF">B4U80_07957</name>
</gene>
<proteinExistence type="predicted"/>
<dbReference type="InterPro" id="IPR042158">
    <property type="entry name" value="PLCXD1/2/3"/>
</dbReference>
<dbReference type="Gene3D" id="3.20.20.190">
    <property type="entry name" value="Phosphatidylinositol (PI) phosphodiesterase"/>
    <property type="match status" value="1"/>
</dbReference>
<dbReference type="PANTHER" id="PTHR13593">
    <property type="match status" value="1"/>
</dbReference>
<keyword evidence="8" id="KW-1185">Reference proteome</keyword>
<keyword evidence="3" id="KW-0460">Magnesium</keyword>